<dbReference type="AlphaFoldDB" id="A0A6M3JME5"/>
<evidence type="ECO:0000313" key="1">
    <source>
        <dbReference type="EMBL" id="QJA64101.1"/>
    </source>
</evidence>
<reference evidence="2" key="1">
    <citation type="submission" date="2020-03" db="EMBL/GenBank/DDBJ databases">
        <title>The deep terrestrial virosphere.</title>
        <authorList>
            <person name="Holmfeldt K."/>
            <person name="Nilsson E."/>
            <person name="Simone D."/>
            <person name="Lopez-Fernandez M."/>
            <person name="Wu X."/>
            <person name="de Brujin I."/>
            <person name="Lundin D."/>
            <person name="Andersson A."/>
            <person name="Bertilsson S."/>
            <person name="Dopson M."/>
        </authorList>
    </citation>
    <scope>NUCLEOTIDE SEQUENCE</scope>
    <source>
        <strain evidence="2">MM415A03908</strain>
        <strain evidence="1">MM415B00536</strain>
    </source>
</reference>
<protein>
    <submittedName>
        <fullName evidence="2">Uncharacterized protein</fullName>
    </submittedName>
</protein>
<gene>
    <name evidence="2" type="ORF">MM415A03908_0008</name>
    <name evidence="1" type="ORF">MM415B00536_0002</name>
</gene>
<proteinExistence type="predicted"/>
<evidence type="ECO:0000313" key="2">
    <source>
        <dbReference type="EMBL" id="QJA70181.1"/>
    </source>
</evidence>
<dbReference type="EMBL" id="MT141513">
    <property type="protein sequence ID" value="QJA64101.1"/>
    <property type="molecule type" value="Genomic_DNA"/>
</dbReference>
<accession>A0A6M3JME5</accession>
<dbReference type="EMBL" id="MT141770">
    <property type="protein sequence ID" value="QJA70181.1"/>
    <property type="molecule type" value="Genomic_DNA"/>
</dbReference>
<sequence>MSKYAGSEWIKVSLKKKVSPLGENVADLLGDVFFGIYHLSTPALCRVEWDDIEVILLTVSYKPMATVDGDELTRLVVGCHDRMLRMDMKAVAPNRLRLMFHQRQRDGDFYHRCPTMEAHLEQIRAHQMEYVTTSSSALDKGEEKHDG</sequence>
<name>A0A6M3JME5_9ZZZZ</name>
<organism evidence="2">
    <name type="scientific">viral metagenome</name>
    <dbReference type="NCBI Taxonomy" id="1070528"/>
    <lineage>
        <taxon>unclassified sequences</taxon>
        <taxon>metagenomes</taxon>
        <taxon>organismal metagenomes</taxon>
    </lineage>
</organism>